<dbReference type="GO" id="GO:0006397">
    <property type="term" value="P:mRNA processing"/>
    <property type="evidence" value="ECO:0007669"/>
    <property type="project" value="UniProtKB-KW"/>
</dbReference>
<evidence type="ECO:0000256" key="7">
    <source>
        <dbReference type="ARBA" id="ARBA00023242"/>
    </source>
</evidence>
<name>A0A443SKR4_9ACAR</name>
<evidence type="ECO:0000313" key="12">
    <source>
        <dbReference type="EMBL" id="RWS28120.1"/>
    </source>
</evidence>
<evidence type="ECO:0000256" key="9">
    <source>
        <dbReference type="SAM" id="Coils"/>
    </source>
</evidence>
<dbReference type="VEuPathDB" id="VectorBase:LDEU003918"/>
<feature type="compositionally biased region" description="Acidic residues" evidence="10">
    <location>
        <begin position="207"/>
        <end position="221"/>
    </location>
</feature>
<keyword evidence="5" id="KW-0507">mRNA processing</keyword>
<evidence type="ECO:0000256" key="8">
    <source>
        <dbReference type="ARBA" id="ARBA00023306"/>
    </source>
</evidence>
<evidence type="ECO:0000256" key="1">
    <source>
        <dbReference type="ARBA" id="ARBA00004123"/>
    </source>
</evidence>
<evidence type="ECO:0000256" key="2">
    <source>
        <dbReference type="ARBA" id="ARBA00004496"/>
    </source>
</evidence>
<keyword evidence="9" id="KW-0175">Coiled coil</keyword>
<comment type="caution">
    <text evidence="12">The sequence shown here is derived from an EMBL/GenBank/DDBJ whole genome shotgun (WGS) entry which is preliminary data.</text>
</comment>
<dbReference type="PANTHER" id="PTHR12786">
    <property type="entry name" value="SPLICING FACTOR SF3A-RELATED"/>
    <property type="match status" value="1"/>
</dbReference>
<comment type="similarity">
    <text evidence="3">Belongs to the SDE2 family.</text>
</comment>
<keyword evidence="4" id="KW-0963">Cytoplasm</keyword>
<keyword evidence="8" id="KW-0131">Cell cycle</keyword>
<evidence type="ECO:0000256" key="10">
    <source>
        <dbReference type="SAM" id="MobiDB-lite"/>
    </source>
</evidence>
<evidence type="ECO:0000313" key="13">
    <source>
        <dbReference type="Proteomes" id="UP000288716"/>
    </source>
</evidence>
<sequence>MKNSTSKCIIYKSLVDGRTKTIDFVGNLTADQVYQEISVREGISAKVFRILENGKPLKSDSVISDELSFLSLFIPMCGGKGGFGSMLRAIGAQIEKTTNKEACRDLSGRRLRDINAEKRIKEWIKKQAERKEEEVKKKKEKLEKMRQEPKIEFKDEEYFKSREEIPENVESAIEYGLKMEASTSKLPEKEIKKKQVKNSGHLWIGVDIDDDDDDEDDDDEETNKLPSTDKHDSTNKFDINEPSTSKRCYEESDSEVCRKKQCVVESC</sequence>
<keyword evidence="6" id="KW-0508">mRNA splicing</keyword>
<dbReference type="OrthoDB" id="547031at2759"/>
<dbReference type="STRING" id="299467.A0A443SKR4"/>
<organism evidence="12 13">
    <name type="scientific">Leptotrombidium deliense</name>
    <dbReference type="NCBI Taxonomy" id="299467"/>
    <lineage>
        <taxon>Eukaryota</taxon>
        <taxon>Metazoa</taxon>
        <taxon>Ecdysozoa</taxon>
        <taxon>Arthropoda</taxon>
        <taxon>Chelicerata</taxon>
        <taxon>Arachnida</taxon>
        <taxon>Acari</taxon>
        <taxon>Acariformes</taxon>
        <taxon>Trombidiformes</taxon>
        <taxon>Prostigmata</taxon>
        <taxon>Anystina</taxon>
        <taxon>Parasitengona</taxon>
        <taxon>Trombiculoidea</taxon>
        <taxon>Trombiculidae</taxon>
        <taxon>Leptotrombidium</taxon>
    </lineage>
</organism>
<dbReference type="InterPro" id="IPR029071">
    <property type="entry name" value="Ubiquitin-like_domsf"/>
</dbReference>
<dbReference type="SUPFAM" id="SSF54236">
    <property type="entry name" value="Ubiquitin-like"/>
    <property type="match status" value="1"/>
</dbReference>
<dbReference type="GO" id="GO:0008380">
    <property type="term" value="P:RNA splicing"/>
    <property type="evidence" value="ECO:0007669"/>
    <property type="project" value="UniProtKB-KW"/>
</dbReference>
<comment type="subcellular location">
    <subcellularLocation>
        <location evidence="2">Cytoplasm</location>
    </subcellularLocation>
    <subcellularLocation>
        <location evidence="1">Nucleus</location>
    </subcellularLocation>
</comment>
<dbReference type="InterPro" id="IPR053822">
    <property type="entry name" value="SDE2-like_dom"/>
</dbReference>
<evidence type="ECO:0000256" key="4">
    <source>
        <dbReference type="ARBA" id="ARBA00022490"/>
    </source>
</evidence>
<proteinExistence type="inferred from homology"/>
<feature type="coiled-coil region" evidence="9">
    <location>
        <begin position="121"/>
        <end position="148"/>
    </location>
</feature>
<dbReference type="GO" id="GO:0005634">
    <property type="term" value="C:nucleus"/>
    <property type="evidence" value="ECO:0007669"/>
    <property type="project" value="UniProtKB-SubCell"/>
</dbReference>
<dbReference type="Pfam" id="PF22782">
    <property type="entry name" value="SDE2"/>
    <property type="match status" value="1"/>
</dbReference>
<keyword evidence="13" id="KW-1185">Reference proteome</keyword>
<evidence type="ECO:0000256" key="3">
    <source>
        <dbReference type="ARBA" id="ARBA00008726"/>
    </source>
</evidence>
<gene>
    <name evidence="12" type="ORF">B4U80_02274</name>
</gene>
<protein>
    <recommendedName>
        <fullName evidence="11">SDE2-like domain-containing protein</fullName>
    </recommendedName>
</protein>
<feature type="compositionally biased region" description="Basic and acidic residues" evidence="10">
    <location>
        <begin position="227"/>
        <end position="239"/>
    </location>
</feature>
<reference evidence="12 13" key="1">
    <citation type="journal article" date="2018" name="Gigascience">
        <title>Genomes of trombidid mites reveal novel predicted allergens and laterally-transferred genes associated with secondary metabolism.</title>
        <authorList>
            <person name="Dong X."/>
            <person name="Chaisiri K."/>
            <person name="Xia D."/>
            <person name="Armstrong S.D."/>
            <person name="Fang Y."/>
            <person name="Donnelly M.J."/>
            <person name="Kadowaki T."/>
            <person name="McGarry J.W."/>
            <person name="Darby A.C."/>
            <person name="Makepeace B.L."/>
        </authorList>
    </citation>
    <scope>NUCLEOTIDE SEQUENCE [LARGE SCALE GENOMIC DNA]</scope>
    <source>
        <strain evidence="12">UoL-UT</strain>
    </source>
</reference>
<evidence type="ECO:0000256" key="6">
    <source>
        <dbReference type="ARBA" id="ARBA00023187"/>
    </source>
</evidence>
<dbReference type="InterPro" id="IPR051421">
    <property type="entry name" value="RNA_Proc_DNA_Dmg_Regulator"/>
</dbReference>
<keyword evidence="7" id="KW-0539">Nucleus</keyword>
<feature type="domain" description="SDE2-like" evidence="11">
    <location>
        <begin position="78"/>
        <end position="174"/>
    </location>
</feature>
<dbReference type="EMBL" id="NCKV01001569">
    <property type="protein sequence ID" value="RWS28120.1"/>
    <property type="molecule type" value="Genomic_DNA"/>
</dbReference>
<accession>A0A443SKR4</accession>
<dbReference type="GO" id="GO:0005737">
    <property type="term" value="C:cytoplasm"/>
    <property type="evidence" value="ECO:0007669"/>
    <property type="project" value="UniProtKB-SubCell"/>
</dbReference>
<dbReference type="PANTHER" id="PTHR12786:SF1">
    <property type="entry name" value="SPLICING REGULATOR SDE2"/>
    <property type="match status" value="1"/>
</dbReference>
<dbReference type="AlphaFoldDB" id="A0A443SKR4"/>
<evidence type="ECO:0000256" key="5">
    <source>
        <dbReference type="ARBA" id="ARBA00022664"/>
    </source>
</evidence>
<feature type="region of interest" description="Disordered" evidence="10">
    <location>
        <begin position="202"/>
        <end position="250"/>
    </location>
</feature>
<evidence type="ECO:0000259" key="11">
    <source>
        <dbReference type="Pfam" id="PF22782"/>
    </source>
</evidence>
<dbReference type="Proteomes" id="UP000288716">
    <property type="component" value="Unassembled WGS sequence"/>
</dbReference>